<comment type="caution">
    <text evidence="2">The sequence shown here is derived from an EMBL/GenBank/DDBJ whole genome shotgun (WGS) entry which is preliminary data.</text>
</comment>
<name>A0A2H0W9X8_9BACT</name>
<feature type="transmembrane region" description="Helical" evidence="1">
    <location>
        <begin position="152"/>
        <end position="177"/>
    </location>
</feature>
<feature type="transmembrane region" description="Helical" evidence="1">
    <location>
        <begin position="316"/>
        <end position="333"/>
    </location>
</feature>
<evidence type="ECO:0000313" key="2">
    <source>
        <dbReference type="EMBL" id="PIS09365.1"/>
    </source>
</evidence>
<dbReference type="Proteomes" id="UP000230093">
    <property type="component" value="Unassembled WGS sequence"/>
</dbReference>
<protein>
    <recommendedName>
        <fullName evidence="4">Glycosyltransferase RgtA/B/C/D-like domain-containing protein</fullName>
    </recommendedName>
</protein>
<feature type="transmembrane region" description="Helical" evidence="1">
    <location>
        <begin position="112"/>
        <end position="131"/>
    </location>
</feature>
<proteinExistence type="predicted"/>
<keyword evidence="1" id="KW-0812">Transmembrane</keyword>
<evidence type="ECO:0000313" key="3">
    <source>
        <dbReference type="Proteomes" id="UP000230093"/>
    </source>
</evidence>
<dbReference type="AlphaFoldDB" id="A0A2H0W9X8"/>
<feature type="transmembrane region" description="Helical" evidence="1">
    <location>
        <begin position="189"/>
        <end position="215"/>
    </location>
</feature>
<sequence length="373" mass="44446">MKRNFNPIMKRKLNIVFLLICSLGYLLIAFKAGQSVLKLVKKEPMVEKYNTDMNCYLKTYYLIEKGIPFYQAYALGEIGDSGSDSYPGEIWGWKTPFLFYLWKLFPGTDGRTVYWLFLSLVFTTPLAAFLIGEKLMGEKYAFLSPFLLWPYFILPLKEITFIQVEWWGLIFFLWGFYFLLKEKFFWTGLFFTFCLFSRELFSIHLFSFLLVFLFRKKTLEKKNIKKAIFSILIPFFLIVSFYLLVHIPQVGRYENLSNFNNWTRAEVKKISLIGIQKTLAFNSANYYYLVRFFPFRISLLGSTFSLIYLYWRKRKITYLLFLACFLPFFIFQIKPGLMTVYHDYWGIYYVPFTLISLPSIVFLIGFVLGKRKK</sequence>
<keyword evidence="1" id="KW-1133">Transmembrane helix</keyword>
<keyword evidence="1" id="KW-0472">Membrane</keyword>
<reference evidence="3" key="1">
    <citation type="submission" date="2017-09" db="EMBL/GenBank/DDBJ databases">
        <title>Depth-based differentiation of microbial function through sediment-hosted aquifers and enrichment of novel symbionts in the deep terrestrial subsurface.</title>
        <authorList>
            <person name="Probst A.J."/>
            <person name="Ladd B."/>
            <person name="Jarett J.K."/>
            <person name="Geller-Mcgrath D.E."/>
            <person name="Sieber C.M.K."/>
            <person name="Emerson J.B."/>
            <person name="Anantharaman K."/>
            <person name="Thomas B.C."/>
            <person name="Malmstrom R."/>
            <person name="Stieglmeier M."/>
            <person name="Klingl A."/>
            <person name="Woyke T."/>
            <person name="Ryan C.M."/>
            <person name="Banfield J.F."/>
        </authorList>
    </citation>
    <scope>NUCLEOTIDE SEQUENCE [LARGE SCALE GENOMIC DNA]</scope>
</reference>
<feature type="transmembrane region" description="Helical" evidence="1">
    <location>
        <begin position="286"/>
        <end position="309"/>
    </location>
</feature>
<organism evidence="2 3">
    <name type="scientific">Candidatus Beckwithbacteria bacterium CG10_big_fil_rev_8_21_14_0_10_34_10</name>
    <dbReference type="NCBI Taxonomy" id="1974495"/>
    <lineage>
        <taxon>Bacteria</taxon>
        <taxon>Candidatus Beckwithiibacteriota</taxon>
    </lineage>
</organism>
<evidence type="ECO:0008006" key="4">
    <source>
        <dbReference type="Google" id="ProtNLM"/>
    </source>
</evidence>
<feature type="transmembrane region" description="Helical" evidence="1">
    <location>
        <begin position="345"/>
        <end position="368"/>
    </location>
</feature>
<gene>
    <name evidence="2" type="ORF">COT75_01665</name>
</gene>
<accession>A0A2H0W9X8</accession>
<feature type="transmembrane region" description="Helical" evidence="1">
    <location>
        <begin position="227"/>
        <end position="247"/>
    </location>
</feature>
<evidence type="ECO:0000256" key="1">
    <source>
        <dbReference type="SAM" id="Phobius"/>
    </source>
</evidence>
<dbReference type="EMBL" id="PEZT01000010">
    <property type="protein sequence ID" value="PIS09365.1"/>
    <property type="molecule type" value="Genomic_DNA"/>
</dbReference>